<organism evidence="1 2">
    <name type="scientific">Liparis tanakae</name>
    <name type="common">Tanaka's snailfish</name>
    <dbReference type="NCBI Taxonomy" id="230148"/>
    <lineage>
        <taxon>Eukaryota</taxon>
        <taxon>Metazoa</taxon>
        <taxon>Chordata</taxon>
        <taxon>Craniata</taxon>
        <taxon>Vertebrata</taxon>
        <taxon>Euteleostomi</taxon>
        <taxon>Actinopterygii</taxon>
        <taxon>Neopterygii</taxon>
        <taxon>Teleostei</taxon>
        <taxon>Neoteleostei</taxon>
        <taxon>Acanthomorphata</taxon>
        <taxon>Eupercaria</taxon>
        <taxon>Perciformes</taxon>
        <taxon>Cottioidei</taxon>
        <taxon>Cottales</taxon>
        <taxon>Liparidae</taxon>
        <taxon>Liparis</taxon>
    </lineage>
</organism>
<comment type="caution">
    <text evidence="1">The sequence shown here is derived from an EMBL/GenBank/DDBJ whole genome shotgun (WGS) entry which is preliminary data.</text>
</comment>
<gene>
    <name evidence="1" type="ORF">EYF80_038000</name>
</gene>
<reference evidence="1 2" key="1">
    <citation type="submission" date="2019-03" db="EMBL/GenBank/DDBJ databases">
        <title>First draft genome of Liparis tanakae, snailfish: a comprehensive survey of snailfish specific genes.</title>
        <authorList>
            <person name="Kim W."/>
            <person name="Song I."/>
            <person name="Jeong J.-H."/>
            <person name="Kim D."/>
            <person name="Kim S."/>
            <person name="Ryu S."/>
            <person name="Song J.Y."/>
            <person name="Lee S.K."/>
        </authorList>
    </citation>
    <scope>NUCLEOTIDE SEQUENCE [LARGE SCALE GENOMIC DNA]</scope>
    <source>
        <tissue evidence="1">Muscle</tissue>
    </source>
</reference>
<accession>A0A4Z2GGH7</accession>
<dbReference type="EMBL" id="SRLO01000570">
    <property type="protein sequence ID" value="TNN51772.1"/>
    <property type="molecule type" value="Genomic_DNA"/>
</dbReference>
<protein>
    <submittedName>
        <fullName evidence="1">Uncharacterized protein</fullName>
    </submittedName>
</protein>
<evidence type="ECO:0000313" key="1">
    <source>
        <dbReference type="EMBL" id="TNN51772.1"/>
    </source>
</evidence>
<dbReference type="AlphaFoldDB" id="A0A4Z2GGH7"/>
<name>A0A4Z2GGH7_9TELE</name>
<keyword evidence="2" id="KW-1185">Reference proteome</keyword>
<dbReference type="Proteomes" id="UP000314294">
    <property type="component" value="Unassembled WGS sequence"/>
</dbReference>
<sequence>MLSVLKAAAGPPISDRVLLVGAGGMTGRCVAPGSSYLTSLWWFGCTGGTREPVMTQGAPAAGRELEAQAAWSGVEGSGLLWSLESWPTREGRSGGGGGGSSLRAGGRGRGLSRCVAAICGGGQPAHDQVILQAVVVFLVIAGSFCSAGTLKTSKGGPTGLRVERVHHDGLRAFDLTAAKRAALTLRLLIRRQEAPFNI</sequence>
<proteinExistence type="predicted"/>
<evidence type="ECO:0000313" key="2">
    <source>
        <dbReference type="Proteomes" id="UP000314294"/>
    </source>
</evidence>